<proteinExistence type="predicted"/>
<dbReference type="FunFam" id="3.30.2410.10:FF:000009">
    <property type="entry name" value="Probable E3 ubiquitin-protein ligase HECTD2"/>
    <property type="match status" value="1"/>
</dbReference>
<dbReference type="GO" id="GO:0005737">
    <property type="term" value="C:cytoplasm"/>
    <property type="evidence" value="ECO:0007669"/>
    <property type="project" value="TreeGrafter"/>
</dbReference>
<dbReference type="PROSITE" id="PS50237">
    <property type="entry name" value="HECT"/>
    <property type="match status" value="1"/>
</dbReference>
<dbReference type="Gene3D" id="3.30.2410.10">
    <property type="entry name" value="Hect, E3 ligase catalytic domain"/>
    <property type="match status" value="1"/>
</dbReference>
<feature type="active site" description="Glycyl thioester intermediate" evidence="6">
    <location>
        <position position="299"/>
    </location>
</feature>
<dbReference type="PANTHER" id="PTHR11254:SF440">
    <property type="entry name" value="E3 UBIQUITIN-PROTEIN LIGASE NEDD-4"/>
    <property type="match status" value="1"/>
</dbReference>
<sequence length="332" mass="38540">MNVKDRQIRSLPVEVRFERESGIDAGGMGRDWFSNLMNEATSTRTRLFTCRPQNEYRYSIARTKVSMDPSDLQLYKFIGLVLSKVLLQSVTIPTLFDKLIYKTLLGKPAQLQDIFSIDPELGTQLMQIAYKDPIVRTIELVPNGSNVPLTNYNKDAYIILRIQRRLTIGIQAQLEQMREGFQHLVSRHFIEQQELEAEDIELLLYGHTDIDVQDWQESTIVEPSSDTNSYLINWFWDIVRTDFTDQKRRQLLRFATGSPAPPQEGFAFLLGQNSNRLTPFKIQIFQFQDENMLPISHTCFNKIDLPRYRSKEQLKMKLILAIEQTNDGILNA</sequence>
<dbReference type="EMBL" id="SNRW01003238">
    <property type="protein sequence ID" value="KAA6390381.1"/>
    <property type="molecule type" value="Genomic_DNA"/>
</dbReference>
<evidence type="ECO:0000256" key="4">
    <source>
        <dbReference type="ARBA" id="ARBA00022679"/>
    </source>
</evidence>
<accession>A0A5J4W614</accession>
<dbReference type="InterPro" id="IPR050409">
    <property type="entry name" value="E3_ubiq-protein_ligase"/>
</dbReference>
<evidence type="ECO:0000313" key="9">
    <source>
        <dbReference type="Proteomes" id="UP000324800"/>
    </source>
</evidence>
<gene>
    <name evidence="8" type="ORF">EZS28_014089</name>
</gene>
<dbReference type="EC" id="2.3.2.26" evidence="3"/>
<keyword evidence="5 6" id="KW-0833">Ubl conjugation pathway</keyword>
<dbReference type="Gene3D" id="3.90.1750.10">
    <property type="entry name" value="Hect, E3 ligase catalytic domains"/>
    <property type="match status" value="1"/>
</dbReference>
<protein>
    <recommendedName>
        <fullName evidence="3">HECT-type E3 ubiquitin transferase</fullName>
        <ecNumber evidence="3">2.3.2.26</ecNumber>
    </recommendedName>
</protein>
<evidence type="ECO:0000313" key="8">
    <source>
        <dbReference type="EMBL" id="KAA6390381.1"/>
    </source>
</evidence>
<dbReference type="InterPro" id="IPR000569">
    <property type="entry name" value="HECT_dom"/>
</dbReference>
<comment type="pathway">
    <text evidence="2">Protein modification; protein ubiquitination.</text>
</comment>
<evidence type="ECO:0000256" key="1">
    <source>
        <dbReference type="ARBA" id="ARBA00000885"/>
    </source>
</evidence>
<evidence type="ECO:0000256" key="6">
    <source>
        <dbReference type="PROSITE-ProRule" id="PRU00104"/>
    </source>
</evidence>
<dbReference type="PANTHER" id="PTHR11254">
    <property type="entry name" value="HECT DOMAIN UBIQUITIN-PROTEIN LIGASE"/>
    <property type="match status" value="1"/>
</dbReference>
<evidence type="ECO:0000256" key="5">
    <source>
        <dbReference type="ARBA" id="ARBA00022786"/>
    </source>
</evidence>
<comment type="catalytic activity">
    <reaction evidence="1">
        <text>S-ubiquitinyl-[E2 ubiquitin-conjugating enzyme]-L-cysteine + [acceptor protein]-L-lysine = [E2 ubiquitin-conjugating enzyme]-L-cysteine + N(6)-ubiquitinyl-[acceptor protein]-L-lysine.</text>
        <dbReference type="EC" id="2.3.2.26"/>
    </reaction>
</comment>
<evidence type="ECO:0000256" key="3">
    <source>
        <dbReference type="ARBA" id="ARBA00012485"/>
    </source>
</evidence>
<evidence type="ECO:0000259" key="7">
    <source>
        <dbReference type="PROSITE" id="PS50237"/>
    </source>
</evidence>
<comment type="caution">
    <text evidence="8">The sequence shown here is derived from an EMBL/GenBank/DDBJ whole genome shotgun (WGS) entry which is preliminary data.</text>
</comment>
<evidence type="ECO:0000256" key="2">
    <source>
        <dbReference type="ARBA" id="ARBA00004906"/>
    </source>
</evidence>
<dbReference type="OrthoDB" id="8068875at2759"/>
<dbReference type="GO" id="GO:0061630">
    <property type="term" value="F:ubiquitin protein ligase activity"/>
    <property type="evidence" value="ECO:0007669"/>
    <property type="project" value="UniProtKB-EC"/>
</dbReference>
<feature type="domain" description="HECT" evidence="7">
    <location>
        <begin position="4"/>
        <end position="332"/>
    </location>
</feature>
<reference evidence="8 9" key="1">
    <citation type="submission" date="2019-03" db="EMBL/GenBank/DDBJ databases">
        <title>Single cell metagenomics reveals metabolic interactions within the superorganism composed of flagellate Streblomastix strix and complex community of Bacteroidetes bacteria on its surface.</title>
        <authorList>
            <person name="Treitli S.C."/>
            <person name="Kolisko M."/>
            <person name="Husnik F."/>
            <person name="Keeling P."/>
            <person name="Hampl V."/>
        </authorList>
    </citation>
    <scope>NUCLEOTIDE SEQUENCE [LARGE SCALE GENOMIC DNA]</scope>
    <source>
        <strain evidence="8">ST1C</strain>
    </source>
</reference>
<dbReference type="AlphaFoldDB" id="A0A5J4W614"/>
<organism evidence="8 9">
    <name type="scientific">Streblomastix strix</name>
    <dbReference type="NCBI Taxonomy" id="222440"/>
    <lineage>
        <taxon>Eukaryota</taxon>
        <taxon>Metamonada</taxon>
        <taxon>Preaxostyla</taxon>
        <taxon>Oxymonadida</taxon>
        <taxon>Streblomastigidae</taxon>
        <taxon>Streblomastix</taxon>
    </lineage>
</organism>
<dbReference type="Gene3D" id="3.30.2160.10">
    <property type="entry name" value="Hect, E3 ligase catalytic domain"/>
    <property type="match status" value="1"/>
</dbReference>
<dbReference type="SMART" id="SM00119">
    <property type="entry name" value="HECTc"/>
    <property type="match status" value="1"/>
</dbReference>
<dbReference type="Proteomes" id="UP000324800">
    <property type="component" value="Unassembled WGS sequence"/>
</dbReference>
<name>A0A5J4W614_9EUKA</name>
<dbReference type="GO" id="GO:0006511">
    <property type="term" value="P:ubiquitin-dependent protein catabolic process"/>
    <property type="evidence" value="ECO:0007669"/>
    <property type="project" value="TreeGrafter"/>
</dbReference>
<dbReference type="Pfam" id="PF00632">
    <property type="entry name" value="HECT"/>
    <property type="match status" value="1"/>
</dbReference>
<dbReference type="GO" id="GO:0016567">
    <property type="term" value="P:protein ubiquitination"/>
    <property type="evidence" value="ECO:0007669"/>
    <property type="project" value="TreeGrafter"/>
</dbReference>
<keyword evidence="4" id="KW-0808">Transferase</keyword>
<dbReference type="InterPro" id="IPR035983">
    <property type="entry name" value="Hect_E3_ubiquitin_ligase"/>
</dbReference>
<dbReference type="SUPFAM" id="SSF56204">
    <property type="entry name" value="Hect, E3 ligase catalytic domain"/>
    <property type="match status" value="1"/>
</dbReference>